<reference evidence="2" key="1">
    <citation type="submission" date="2020-08" db="EMBL/GenBank/DDBJ databases">
        <title>Genome public.</title>
        <authorList>
            <person name="Liu C."/>
            <person name="Sun Q."/>
        </authorList>
    </citation>
    <scope>NUCLEOTIDE SEQUENCE</scope>
    <source>
        <strain evidence="2">H8</strain>
    </source>
</reference>
<sequence>MKNKALNILLCVCGILIALVSAFVLKGQVPKQLSGVLIGIGAGLFGMTASNLFLIRYNSRHPEESRRADIESRDERTIAIRNRAKAMSADIIQWCIIALAAVSIVMDAQLWVTLVIVGVFLLKNVLEVILMIKYEKEM</sequence>
<accession>A0A926HTL8</accession>
<gene>
    <name evidence="2" type="ORF">H8698_01550</name>
</gene>
<dbReference type="EMBL" id="JACRSU010000001">
    <property type="protein sequence ID" value="MBC8539657.1"/>
    <property type="molecule type" value="Genomic_DNA"/>
</dbReference>
<keyword evidence="1" id="KW-1133">Transmembrane helix</keyword>
<dbReference type="AlphaFoldDB" id="A0A926HTL8"/>
<feature type="transmembrane region" description="Helical" evidence="1">
    <location>
        <begin position="111"/>
        <end position="132"/>
    </location>
</feature>
<dbReference type="Proteomes" id="UP000611762">
    <property type="component" value="Unassembled WGS sequence"/>
</dbReference>
<evidence type="ECO:0000256" key="1">
    <source>
        <dbReference type="SAM" id="Phobius"/>
    </source>
</evidence>
<evidence type="ECO:0000313" key="2">
    <source>
        <dbReference type="EMBL" id="MBC8539657.1"/>
    </source>
</evidence>
<keyword evidence="1" id="KW-0472">Membrane</keyword>
<dbReference type="RefSeq" id="WP_249310873.1">
    <property type="nucleotide sequence ID" value="NZ_JACRSU010000001.1"/>
</dbReference>
<keyword evidence="1" id="KW-0812">Transmembrane</keyword>
<organism evidence="2 3">
    <name type="scientific">Congzhengia minquanensis</name>
    <dbReference type="NCBI Taxonomy" id="2763657"/>
    <lineage>
        <taxon>Bacteria</taxon>
        <taxon>Bacillati</taxon>
        <taxon>Bacillota</taxon>
        <taxon>Clostridia</taxon>
        <taxon>Eubacteriales</taxon>
        <taxon>Oscillospiraceae</taxon>
        <taxon>Congzhengia</taxon>
    </lineage>
</organism>
<evidence type="ECO:0000313" key="3">
    <source>
        <dbReference type="Proteomes" id="UP000611762"/>
    </source>
</evidence>
<feature type="transmembrane region" description="Helical" evidence="1">
    <location>
        <begin position="86"/>
        <end position="105"/>
    </location>
</feature>
<feature type="transmembrane region" description="Helical" evidence="1">
    <location>
        <begin position="36"/>
        <end position="57"/>
    </location>
</feature>
<keyword evidence="3" id="KW-1185">Reference proteome</keyword>
<proteinExistence type="predicted"/>
<name>A0A926HTL8_9FIRM</name>
<comment type="caution">
    <text evidence="2">The sequence shown here is derived from an EMBL/GenBank/DDBJ whole genome shotgun (WGS) entry which is preliminary data.</text>
</comment>
<protein>
    <submittedName>
        <fullName evidence="2">Uncharacterized protein</fullName>
    </submittedName>
</protein>